<accession>A0ABS5T2X7</accession>
<feature type="domain" description="Cytochrome c-type biogenesis protein H TPR" evidence="8">
    <location>
        <begin position="115"/>
        <end position="270"/>
    </location>
</feature>
<sequence length="403" mass="45119">MGHLWLVLLLLLGAASLWIATALCRKPQDYAQLRDQLNTLFYRQRLREIDEDEEQGVVTEKTELITALQHSLLSDIPDHAPKAVKLGGRWVLLPVILVLIAVSVAMYLKTGGILQQMELSQVQQDYPQLRARLMDPNAEHLTMGELQQFALGLRATLQDEPNNVEDWAMLGRLGMVLNNSQLASQSFQRALHLAPNDANLKTDYAEVLVRSPDPQDNRQAQLLLQDMRVKYPQDTRLLTLLAADLYAQQKYSEAIRYWQQLLPSLAIGSPQREAIEKGIEQAKTNAGLQTSQLMLTIDLSTSAKRMLPENGVLYISVTDGVSPLPVAVKRVPLSHFPLNLVLDDSNAMVPERLLSAQHQLQVRARISRDGSAKPQKDDWFGLSSVTQFSGNQSLSVIIDQQEP</sequence>
<name>A0ABS5T2X7_9GAMM</name>
<dbReference type="InterPro" id="IPR051263">
    <property type="entry name" value="C-type_cytochrome_biogenesis"/>
</dbReference>
<keyword evidence="6" id="KW-1133">Transmembrane helix</keyword>
<evidence type="ECO:0000256" key="6">
    <source>
        <dbReference type="SAM" id="Phobius"/>
    </source>
</evidence>
<dbReference type="PANTHER" id="PTHR47870">
    <property type="entry name" value="CYTOCHROME C-TYPE BIOGENESIS PROTEIN CCMH"/>
    <property type="match status" value="1"/>
</dbReference>
<dbReference type="Pfam" id="PF23914">
    <property type="entry name" value="TPR_CcmH_CycH"/>
    <property type="match status" value="1"/>
</dbReference>
<comment type="subcellular location">
    <subcellularLocation>
        <location evidence="1">Cell envelope</location>
    </subcellularLocation>
</comment>
<keyword evidence="6" id="KW-0812">Transmembrane</keyword>
<reference evidence="9 10" key="1">
    <citation type="submission" date="2020-04" db="EMBL/GenBank/DDBJ databases">
        <title>Genome sequencing of Rosenbergiella species.</title>
        <authorList>
            <person name="Alvarez-Perez S."/>
            <person name="Lievens B."/>
        </authorList>
    </citation>
    <scope>NUCLEOTIDE SEQUENCE [LARGE SCALE GENOMIC DNA]</scope>
    <source>
        <strain evidence="9 10">CdVSA20.1</strain>
    </source>
</reference>
<dbReference type="InterPro" id="IPR056413">
    <property type="entry name" value="TPR_CcmH_CycH"/>
</dbReference>
<evidence type="ECO:0000256" key="2">
    <source>
        <dbReference type="ARBA" id="ARBA00022737"/>
    </source>
</evidence>
<dbReference type="PROSITE" id="PS50005">
    <property type="entry name" value="TPR"/>
    <property type="match status" value="1"/>
</dbReference>
<gene>
    <name evidence="9" type="primary">ccmI</name>
    <name evidence="9" type="ORF">HGT73_04830</name>
</gene>
<dbReference type="InterPro" id="IPR019734">
    <property type="entry name" value="TPR_rpt"/>
</dbReference>
<comment type="caution">
    <text evidence="9">The sequence shown here is derived from an EMBL/GenBank/DDBJ whole genome shotgun (WGS) entry which is preliminary data.</text>
</comment>
<keyword evidence="6" id="KW-0472">Membrane</keyword>
<keyword evidence="10" id="KW-1185">Reference proteome</keyword>
<dbReference type="Proteomes" id="UP000786875">
    <property type="component" value="Unassembled WGS sequence"/>
</dbReference>
<keyword evidence="4 5" id="KW-0802">TPR repeat</keyword>
<feature type="transmembrane region" description="Helical" evidence="6">
    <location>
        <begin position="90"/>
        <end position="108"/>
    </location>
</feature>
<evidence type="ECO:0000259" key="7">
    <source>
        <dbReference type="Pfam" id="PF23892"/>
    </source>
</evidence>
<dbReference type="Gene3D" id="1.25.40.10">
    <property type="entry name" value="Tetratricopeptide repeat domain"/>
    <property type="match status" value="1"/>
</dbReference>
<dbReference type="PANTHER" id="PTHR47870:SF2">
    <property type="entry name" value="FORMATE-DEPENDENT NITRITE REDUCTASE COMPLEX SUBUNIT NRFF"/>
    <property type="match status" value="1"/>
</dbReference>
<evidence type="ECO:0000256" key="4">
    <source>
        <dbReference type="ARBA" id="ARBA00022803"/>
    </source>
</evidence>
<dbReference type="InterPro" id="IPR056412">
    <property type="entry name" value="Ig_CycH"/>
</dbReference>
<dbReference type="InterPro" id="IPR011990">
    <property type="entry name" value="TPR-like_helical_dom_sf"/>
</dbReference>
<feature type="repeat" description="TPR" evidence="5">
    <location>
        <begin position="164"/>
        <end position="197"/>
    </location>
</feature>
<dbReference type="RefSeq" id="WP_214212535.1">
    <property type="nucleotide sequence ID" value="NZ_JABBFO010000003.1"/>
</dbReference>
<dbReference type="InterPro" id="IPR017560">
    <property type="entry name" value="Cyt_c_biogenesis_CcmI"/>
</dbReference>
<dbReference type="EMBL" id="JABBFO010000003">
    <property type="protein sequence ID" value="MBT0726710.1"/>
    <property type="molecule type" value="Genomic_DNA"/>
</dbReference>
<dbReference type="SUPFAM" id="SSF48452">
    <property type="entry name" value="TPR-like"/>
    <property type="match status" value="1"/>
</dbReference>
<evidence type="ECO:0000256" key="5">
    <source>
        <dbReference type="PROSITE-ProRule" id="PRU00339"/>
    </source>
</evidence>
<protein>
    <submittedName>
        <fullName evidence="9">C-type cytochrome biogenesis protein CcmI</fullName>
    </submittedName>
</protein>
<evidence type="ECO:0000256" key="1">
    <source>
        <dbReference type="ARBA" id="ARBA00004196"/>
    </source>
</evidence>
<evidence type="ECO:0000256" key="3">
    <source>
        <dbReference type="ARBA" id="ARBA00022748"/>
    </source>
</evidence>
<feature type="domain" description="Cytochrome c-type biogenesis protein H Ig-like" evidence="7">
    <location>
        <begin position="295"/>
        <end position="399"/>
    </location>
</feature>
<dbReference type="NCBIfam" id="TIGR03142">
    <property type="entry name" value="cytochro_ccmI"/>
    <property type="match status" value="1"/>
</dbReference>
<dbReference type="Pfam" id="PF23892">
    <property type="entry name" value="Ig_CycH"/>
    <property type="match status" value="1"/>
</dbReference>
<keyword evidence="2" id="KW-0677">Repeat</keyword>
<keyword evidence="3" id="KW-0201">Cytochrome c-type biogenesis</keyword>
<proteinExistence type="predicted"/>
<evidence type="ECO:0000259" key="8">
    <source>
        <dbReference type="Pfam" id="PF23914"/>
    </source>
</evidence>
<organism evidence="9 10">
    <name type="scientific">Rosenbergiella australiborealis</name>
    <dbReference type="NCBI Taxonomy" id="1544696"/>
    <lineage>
        <taxon>Bacteria</taxon>
        <taxon>Pseudomonadati</taxon>
        <taxon>Pseudomonadota</taxon>
        <taxon>Gammaproteobacteria</taxon>
        <taxon>Enterobacterales</taxon>
        <taxon>Erwiniaceae</taxon>
        <taxon>Rosenbergiella</taxon>
    </lineage>
</organism>
<evidence type="ECO:0000313" key="9">
    <source>
        <dbReference type="EMBL" id="MBT0726710.1"/>
    </source>
</evidence>
<evidence type="ECO:0000313" key="10">
    <source>
        <dbReference type="Proteomes" id="UP000786875"/>
    </source>
</evidence>